<organism evidence="15 16">
    <name type="scientific">Streptomyces curacoi</name>
    <dbReference type="NCBI Taxonomy" id="146536"/>
    <lineage>
        <taxon>Bacteria</taxon>
        <taxon>Bacillati</taxon>
        <taxon>Actinomycetota</taxon>
        <taxon>Actinomycetes</taxon>
        <taxon>Kitasatosporales</taxon>
        <taxon>Streptomycetaceae</taxon>
        <taxon>Streptomyces</taxon>
    </lineage>
</organism>
<evidence type="ECO:0000313" key="15">
    <source>
        <dbReference type="EMBL" id="KUM67714.1"/>
    </source>
</evidence>
<keyword evidence="4 10" id="KW-0645">Protease</keyword>
<dbReference type="Gene3D" id="3.40.50.200">
    <property type="entry name" value="Peptidase S8/S53 domain"/>
    <property type="match status" value="1"/>
</dbReference>
<evidence type="ECO:0000256" key="10">
    <source>
        <dbReference type="PROSITE-ProRule" id="PRU01240"/>
    </source>
</evidence>
<dbReference type="GO" id="GO:0005886">
    <property type="term" value="C:plasma membrane"/>
    <property type="evidence" value="ECO:0007669"/>
    <property type="project" value="UniProtKB-SubCell"/>
</dbReference>
<dbReference type="PRINTS" id="PR00723">
    <property type="entry name" value="SUBTILISIN"/>
</dbReference>
<feature type="active site" description="Charge relay system" evidence="10">
    <location>
        <position position="100"/>
    </location>
</feature>
<dbReference type="PANTHER" id="PTHR43806">
    <property type="entry name" value="PEPTIDASE S8"/>
    <property type="match status" value="1"/>
</dbReference>
<dbReference type="InterPro" id="IPR023834">
    <property type="entry name" value="T7SS_pept_S8A_mycosin"/>
</dbReference>
<name>A0A117NUQ2_9ACTN</name>
<dbReference type="PANTHER" id="PTHR43806:SF11">
    <property type="entry name" value="CEREVISIN-RELATED"/>
    <property type="match status" value="1"/>
</dbReference>
<dbReference type="InterPro" id="IPR023827">
    <property type="entry name" value="Peptidase_S8_Asp-AS"/>
</dbReference>
<accession>A0A117NUQ2</accession>
<comment type="caution">
    <text evidence="15">The sequence shown here is derived from an EMBL/GenBank/DDBJ whole genome shotgun (WGS) entry which is preliminary data.</text>
</comment>
<comment type="subcellular location">
    <subcellularLocation>
        <location evidence="1">Cell membrane</location>
        <topology evidence="1">Single-pass membrane protein</topology>
    </subcellularLocation>
</comment>
<feature type="chain" id="PRO_5007152336" evidence="13">
    <location>
        <begin position="35"/>
        <end position="455"/>
    </location>
</feature>
<gene>
    <name evidence="15" type="ORF">AQI70_35220</name>
</gene>
<feature type="region of interest" description="Disordered" evidence="11">
    <location>
        <begin position="324"/>
        <end position="362"/>
    </location>
</feature>
<feature type="signal peptide" evidence="13">
    <location>
        <begin position="1"/>
        <end position="34"/>
    </location>
</feature>
<evidence type="ECO:0000256" key="8">
    <source>
        <dbReference type="ARBA" id="ARBA00022989"/>
    </source>
</evidence>
<feature type="compositionally biased region" description="Polar residues" evidence="11">
    <location>
        <begin position="446"/>
        <end position="455"/>
    </location>
</feature>
<dbReference type="InterPro" id="IPR000209">
    <property type="entry name" value="Peptidase_S8/S53_dom"/>
</dbReference>
<comment type="similarity">
    <text evidence="2 10">Belongs to the peptidase S8 family.</text>
</comment>
<keyword evidence="9 12" id="KW-0472">Membrane</keyword>
<evidence type="ECO:0000256" key="4">
    <source>
        <dbReference type="ARBA" id="ARBA00022670"/>
    </source>
</evidence>
<dbReference type="InterPro" id="IPR050131">
    <property type="entry name" value="Peptidase_S8_subtilisin-like"/>
</dbReference>
<feature type="compositionally biased region" description="Polar residues" evidence="11">
    <location>
        <begin position="336"/>
        <end position="347"/>
    </location>
</feature>
<sequence length="455" mass="46629">MRSKELVVKRFWSTTGVVALTGALLLTSAPTASADYVRDKQWVIDVINFKKVWAESQGEGVTVAVVDTGVDGSHPDLTGQVLKGMDVTGSGDAQNDTNGHGTGMASLIAGHGHGTNNSEGVIGLAPKAKILPIKASSTGDDYRDDQWAEGVRYAVDQGADVINLSFGGSSTSPDPEATEAIKYALQHNVVVVSGTGNDGTAGLEYPAKLPGVVAVGAVDESLKVWKNSNFGPGVTLTAPGVNIARADTSEASGYAEGSGVSDATAYVSAAAALVRAKYPDLTAGQVINRLIKSATFLDHDVKKVPDEEYGYGIIRPYAALTRDIPKGPKQGPLAQSAPSTSTNSGTASDDDSTSQAKKKKKKSSSGSILLIAGIAAVVVVIGIAAVVIRSRRNGGNGGPGSGGGTPPAGTGYPPQPPTGYQPYPNTPPSQGYPAPPGQSPQHPNPYAQQPPHQGQ</sequence>
<reference evidence="15 16" key="1">
    <citation type="submission" date="2015-10" db="EMBL/GenBank/DDBJ databases">
        <title>Draft genome sequence of Streptomyces curacoi DSM 40107, type strain for the species Streptomyces curacoi.</title>
        <authorList>
            <person name="Ruckert C."/>
            <person name="Winkler A."/>
            <person name="Kalinowski J."/>
            <person name="Kampfer P."/>
            <person name="Glaeser S."/>
        </authorList>
    </citation>
    <scope>NUCLEOTIDE SEQUENCE [LARGE SCALE GENOMIC DNA]</scope>
    <source>
        <strain evidence="15 16">DSM 40107</strain>
    </source>
</reference>
<evidence type="ECO:0000256" key="2">
    <source>
        <dbReference type="ARBA" id="ARBA00011073"/>
    </source>
</evidence>
<dbReference type="GO" id="GO:0004252">
    <property type="term" value="F:serine-type endopeptidase activity"/>
    <property type="evidence" value="ECO:0007669"/>
    <property type="project" value="UniProtKB-UniRule"/>
</dbReference>
<feature type="region of interest" description="Disordered" evidence="11">
    <location>
        <begin position="391"/>
        <end position="455"/>
    </location>
</feature>
<feature type="region of interest" description="Disordered" evidence="11">
    <location>
        <begin position="91"/>
        <end position="110"/>
    </location>
</feature>
<evidence type="ECO:0000256" key="3">
    <source>
        <dbReference type="ARBA" id="ARBA00022475"/>
    </source>
</evidence>
<dbReference type="OrthoDB" id="9798386at2"/>
<evidence type="ECO:0000256" key="13">
    <source>
        <dbReference type="SAM" id="SignalP"/>
    </source>
</evidence>
<dbReference type="STRING" id="146536.AQI70_35220"/>
<dbReference type="NCBIfam" id="TIGR03921">
    <property type="entry name" value="T7SS_mycosin"/>
    <property type="match status" value="1"/>
</dbReference>
<keyword evidence="3" id="KW-1003">Cell membrane</keyword>
<dbReference type="PROSITE" id="PS00136">
    <property type="entry name" value="SUBTILASE_ASP"/>
    <property type="match status" value="1"/>
</dbReference>
<protein>
    <submittedName>
        <fullName evidence="15">Serine protease</fullName>
    </submittedName>
</protein>
<evidence type="ECO:0000256" key="1">
    <source>
        <dbReference type="ARBA" id="ARBA00004162"/>
    </source>
</evidence>
<feature type="compositionally biased region" description="Gly residues" evidence="11">
    <location>
        <begin position="394"/>
        <end position="406"/>
    </location>
</feature>
<evidence type="ECO:0000256" key="11">
    <source>
        <dbReference type="SAM" id="MobiDB-lite"/>
    </source>
</evidence>
<feature type="compositionally biased region" description="Pro residues" evidence="11">
    <location>
        <begin position="413"/>
        <end position="427"/>
    </location>
</feature>
<keyword evidence="5 12" id="KW-0812">Transmembrane</keyword>
<dbReference type="GO" id="GO:0006508">
    <property type="term" value="P:proteolysis"/>
    <property type="evidence" value="ECO:0007669"/>
    <property type="project" value="UniProtKB-KW"/>
</dbReference>
<evidence type="ECO:0000259" key="14">
    <source>
        <dbReference type="Pfam" id="PF00082"/>
    </source>
</evidence>
<dbReference type="Proteomes" id="UP000054024">
    <property type="component" value="Unassembled WGS sequence"/>
</dbReference>
<keyword evidence="16" id="KW-1185">Reference proteome</keyword>
<evidence type="ECO:0000256" key="7">
    <source>
        <dbReference type="ARBA" id="ARBA00022825"/>
    </source>
</evidence>
<dbReference type="InterPro" id="IPR015500">
    <property type="entry name" value="Peptidase_S8_subtilisin-rel"/>
</dbReference>
<dbReference type="Pfam" id="PF00082">
    <property type="entry name" value="Peptidase_S8"/>
    <property type="match status" value="1"/>
</dbReference>
<evidence type="ECO:0000256" key="5">
    <source>
        <dbReference type="ARBA" id="ARBA00022692"/>
    </source>
</evidence>
<feature type="active site" description="Charge relay system" evidence="10">
    <location>
        <position position="261"/>
    </location>
</feature>
<evidence type="ECO:0000256" key="9">
    <source>
        <dbReference type="ARBA" id="ARBA00023136"/>
    </source>
</evidence>
<evidence type="ECO:0000256" key="6">
    <source>
        <dbReference type="ARBA" id="ARBA00022801"/>
    </source>
</evidence>
<dbReference type="AlphaFoldDB" id="A0A117NUQ2"/>
<evidence type="ECO:0000256" key="12">
    <source>
        <dbReference type="SAM" id="Phobius"/>
    </source>
</evidence>
<keyword evidence="7 10" id="KW-0720">Serine protease</keyword>
<dbReference type="InterPro" id="IPR036852">
    <property type="entry name" value="Peptidase_S8/S53_dom_sf"/>
</dbReference>
<dbReference type="EMBL" id="LMWJ01000034">
    <property type="protein sequence ID" value="KUM67714.1"/>
    <property type="molecule type" value="Genomic_DNA"/>
</dbReference>
<feature type="active site" description="Charge relay system" evidence="10">
    <location>
        <position position="67"/>
    </location>
</feature>
<dbReference type="PROSITE" id="PS51892">
    <property type="entry name" value="SUBTILASE"/>
    <property type="match status" value="1"/>
</dbReference>
<evidence type="ECO:0000313" key="16">
    <source>
        <dbReference type="Proteomes" id="UP000054024"/>
    </source>
</evidence>
<dbReference type="RefSeq" id="WP_062156513.1">
    <property type="nucleotide sequence ID" value="NZ_KQ947998.1"/>
</dbReference>
<feature type="domain" description="Peptidase S8/S53" evidence="14">
    <location>
        <begin position="58"/>
        <end position="312"/>
    </location>
</feature>
<keyword evidence="8 12" id="KW-1133">Transmembrane helix</keyword>
<keyword evidence="13" id="KW-0732">Signal</keyword>
<dbReference type="SUPFAM" id="SSF52743">
    <property type="entry name" value="Subtilisin-like"/>
    <property type="match status" value="1"/>
</dbReference>
<keyword evidence="6 10" id="KW-0378">Hydrolase</keyword>
<feature type="transmembrane region" description="Helical" evidence="12">
    <location>
        <begin position="368"/>
        <end position="388"/>
    </location>
</feature>
<proteinExistence type="inferred from homology"/>